<dbReference type="EMBL" id="FUWS01000004">
    <property type="protein sequence ID" value="SJZ88123.1"/>
    <property type="molecule type" value="Genomic_DNA"/>
</dbReference>
<feature type="compositionally biased region" description="Low complexity" evidence="1">
    <location>
        <begin position="39"/>
        <end position="52"/>
    </location>
</feature>
<accession>A0A1T4P9B1</accession>
<name>A0A1T4P9B1_9ACTN</name>
<feature type="region of interest" description="Disordered" evidence="1">
    <location>
        <begin position="1"/>
        <end position="70"/>
    </location>
</feature>
<feature type="region of interest" description="Disordered" evidence="1">
    <location>
        <begin position="83"/>
        <end position="282"/>
    </location>
</feature>
<keyword evidence="3" id="KW-1185">Reference proteome</keyword>
<feature type="compositionally biased region" description="Basic residues" evidence="1">
    <location>
        <begin position="216"/>
        <end position="231"/>
    </location>
</feature>
<dbReference type="Proteomes" id="UP000190637">
    <property type="component" value="Unassembled WGS sequence"/>
</dbReference>
<evidence type="ECO:0000313" key="2">
    <source>
        <dbReference type="EMBL" id="SJZ88123.1"/>
    </source>
</evidence>
<evidence type="ECO:0000313" key="3">
    <source>
        <dbReference type="Proteomes" id="UP000190637"/>
    </source>
</evidence>
<evidence type="ECO:0000256" key="1">
    <source>
        <dbReference type="SAM" id="MobiDB-lite"/>
    </source>
</evidence>
<reference evidence="2 3" key="1">
    <citation type="submission" date="2017-02" db="EMBL/GenBank/DDBJ databases">
        <authorList>
            <person name="Peterson S.W."/>
        </authorList>
    </citation>
    <scope>NUCLEOTIDE SEQUENCE [LARGE SCALE GENOMIC DNA]</scope>
    <source>
        <strain evidence="2 3">DSM 45154</strain>
    </source>
</reference>
<protein>
    <submittedName>
        <fullName evidence="2">Uncharacterized protein</fullName>
    </submittedName>
</protein>
<gene>
    <name evidence="2" type="ORF">SAMN02745673_01685</name>
</gene>
<dbReference type="AlphaFoldDB" id="A0A1T4P9B1"/>
<proteinExistence type="predicted"/>
<feature type="compositionally biased region" description="Basic residues" evidence="1">
    <location>
        <begin position="187"/>
        <end position="200"/>
    </location>
</feature>
<feature type="compositionally biased region" description="Basic residues" evidence="1">
    <location>
        <begin position="129"/>
        <end position="148"/>
    </location>
</feature>
<sequence length="282" mass="30157">MNPFRAGPTGRIPSPARPFVTRPTTTKSPVDPRGRNPHRSTAAKSRARSAGSTPAQCVVEGCRGRRPRHREAVRAWAVRPAPLGRHRRGRTPVFSRGRGAVDGRPEALVPGRRAHQVDGGRLGTVASGPHRRARQRRRARSGRGRRCPAAHARQAGFGGDALPRHGTPPGARPVHAGAHGIGNARSRTGRSKTTRGRLAHRAAPLLPVPSATARRPGSHRRRRRHRDRPHKTWPAASAPSRPGRQAWTPGGSPAPSHAAHSRPSRPVPVRLHWGGGGAAAAA</sequence>
<organism evidence="2 3">
    <name type="scientific">Marinactinospora thermotolerans DSM 45154</name>
    <dbReference type="NCBI Taxonomy" id="1122192"/>
    <lineage>
        <taxon>Bacteria</taxon>
        <taxon>Bacillati</taxon>
        <taxon>Actinomycetota</taxon>
        <taxon>Actinomycetes</taxon>
        <taxon>Streptosporangiales</taxon>
        <taxon>Nocardiopsidaceae</taxon>
        <taxon>Marinactinospora</taxon>
    </lineage>
</organism>
<feature type="compositionally biased region" description="Gly residues" evidence="1">
    <location>
        <begin position="273"/>
        <end position="282"/>
    </location>
</feature>